<dbReference type="PANTHER" id="PTHR40980">
    <property type="entry name" value="PLUG DOMAIN-CONTAINING PROTEIN"/>
    <property type="match status" value="1"/>
</dbReference>
<dbReference type="Gene3D" id="2.40.170.20">
    <property type="entry name" value="TonB-dependent receptor, beta-barrel domain"/>
    <property type="match status" value="1"/>
</dbReference>
<dbReference type="InterPro" id="IPR000531">
    <property type="entry name" value="Beta-barrel_TonB"/>
</dbReference>
<evidence type="ECO:0000256" key="4">
    <source>
        <dbReference type="ARBA" id="ARBA00022692"/>
    </source>
</evidence>
<gene>
    <name evidence="13" type="ORF">C4F51_06825</name>
</gene>
<keyword evidence="3 8" id="KW-1134">Transmembrane beta strand</keyword>
<evidence type="ECO:0000313" key="14">
    <source>
        <dbReference type="Proteomes" id="UP000652567"/>
    </source>
</evidence>
<feature type="domain" description="TonB-dependent receptor plug" evidence="12">
    <location>
        <begin position="66"/>
        <end position="168"/>
    </location>
</feature>
<comment type="subcellular location">
    <subcellularLocation>
        <location evidence="1 8">Cell outer membrane</location>
        <topology evidence="1 8">Multi-pass membrane protein</topology>
    </subcellularLocation>
</comment>
<feature type="domain" description="TonB-dependent receptor-like beta-barrel" evidence="11">
    <location>
        <begin position="413"/>
        <end position="934"/>
    </location>
</feature>
<feature type="signal peptide" evidence="10">
    <location>
        <begin position="1"/>
        <end position="38"/>
    </location>
</feature>
<dbReference type="Gene3D" id="2.170.130.10">
    <property type="entry name" value="TonB-dependent receptor, plug domain"/>
    <property type="match status" value="1"/>
</dbReference>
<dbReference type="SUPFAM" id="SSF56935">
    <property type="entry name" value="Porins"/>
    <property type="match status" value="1"/>
</dbReference>
<evidence type="ECO:0000259" key="11">
    <source>
        <dbReference type="Pfam" id="PF00593"/>
    </source>
</evidence>
<evidence type="ECO:0000256" key="7">
    <source>
        <dbReference type="ARBA" id="ARBA00023237"/>
    </source>
</evidence>
<comment type="caution">
    <text evidence="13">The sequence shown here is derived from an EMBL/GenBank/DDBJ whole genome shotgun (WGS) entry which is preliminary data.</text>
</comment>
<keyword evidence="2 8" id="KW-0813">Transport</keyword>
<reference evidence="13" key="1">
    <citation type="submission" date="2018-07" db="EMBL/GenBank/DDBJ databases">
        <title>Genome assembly of strain Ka43.</title>
        <authorList>
            <person name="Kukolya J."/>
            <person name="Nagy I."/>
            <person name="Horvath B."/>
            <person name="Toth A."/>
        </authorList>
    </citation>
    <scope>NUCLEOTIDE SEQUENCE</scope>
    <source>
        <strain evidence="13">KB43</strain>
    </source>
</reference>
<keyword evidence="7 8" id="KW-0998">Cell outer membrane</keyword>
<keyword evidence="14" id="KW-1185">Reference proteome</keyword>
<keyword evidence="13" id="KW-0675">Receptor</keyword>
<sequence>MSSTHKTFFKKKLTLAVKAASGFTLMMGAAGLAMPAVAQSQGANDQVEEILVSGYRASAASALNIKKESGQLVDSIVSTDIGKLPDMNVAEALQRISGIQITRHMGEGSSVAIRGLTHVRTELNGRSSFTASNGRGLSFEDVPAELMAGVDVYKNPSAELIEGGIGGTVNLRTFKPFDFDGMKLSASVGMNHYDFIDKEKPQISGLFSNRWDTGIGEIGVLVNLSYQESAFRQDTVVTEPFWLRDAGEFGGTAGEGIYLPAGSGINSSFGDRERMGTAVSVQWAPNEDLEFYAQHIRSDYEMTLFDYSYFAFLPAEDEDSPMSPYDVNDFTFSNSGDFLTGSFVDVNIDSNTGLNRRNSVTSDTSFGFKFRPNDQLTLSGDLQYVDAKTKGENFIISVNALAPVLHMDLRGDYPGMSVAHKAGEDPSTADLTNPANYNWSWVLPHHDKNRGTELAVRFDGEWEFLDAGPLQAFSAGVRFTDREARNQSMQWSTWTPIRVHSWQCTDGETGGPLMPECNPNNLQPEDSTNEGNWGVVFPLDDPRFGGNWSSNQFTDFMRGKSDSYGVTLAASSQLAGSFSDEVVRYMTQNHLDAGSRLDGIPGFGPLQTNNQEEKTSAIYGMLRFATEVGRFPVDGNLGVRIVETKVNSSGSAESCDQDGNNCTYSPISYDNDYVNTLPSLNVRVTLADDIFWRFAASKGVSRPGFDLMDPNVNLSVSIDSNTSQITGLNASGGNPELKPMEVSQFDTSLEWYFSESGMAYTTLFYKDVKNFIAEGTLYQEMVYTNPLTNQVETGRFESQVPLNGDKGEILGVEVGVSAFLDFLPGAWSGLGFQANYTYVDSEAPSPFSTDLEGNAMMVPLEGLSENSYNLVGMYEWGDWSFRLAYNWRDDYLRTTSGNGTQNLPIYNKDFGQLDASVNWHINENFSLRVDGVNLTDSRTDTYQGFKNRHRDSFLGDRRYGVTLRMDF</sequence>
<protein>
    <submittedName>
        <fullName evidence="13">TonB-dependent receptor</fullName>
    </submittedName>
</protein>
<dbReference type="InterPro" id="IPR039426">
    <property type="entry name" value="TonB-dep_rcpt-like"/>
</dbReference>
<evidence type="ECO:0000256" key="2">
    <source>
        <dbReference type="ARBA" id="ARBA00022448"/>
    </source>
</evidence>
<comment type="similarity">
    <text evidence="8 9">Belongs to the TonB-dependent receptor family.</text>
</comment>
<dbReference type="Pfam" id="PF07715">
    <property type="entry name" value="Plug"/>
    <property type="match status" value="1"/>
</dbReference>
<dbReference type="InterPro" id="IPR037066">
    <property type="entry name" value="Plug_dom_sf"/>
</dbReference>
<keyword evidence="5 9" id="KW-0798">TonB box</keyword>
<dbReference type="EMBL" id="PRDL01000001">
    <property type="protein sequence ID" value="MBE8716902.1"/>
    <property type="molecule type" value="Genomic_DNA"/>
</dbReference>
<evidence type="ECO:0000256" key="9">
    <source>
        <dbReference type="RuleBase" id="RU003357"/>
    </source>
</evidence>
<dbReference type="InterPro" id="IPR010104">
    <property type="entry name" value="TonB_rcpt_bac"/>
</dbReference>
<evidence type="ECO:0000256" key="8">
    <source>
        <dbReference type="PROSITE-ProRule" id="PRU01360"/>
    </source>
</evidence>
<keyword evidence="4 8" id="KW-0812">Transmembrane</keyword>
<accession>A0A928V255</accession>
<evidence type="ECO:0000256" key="10">
    <source>
        <dbReference type="SAM" id="SignalP"/>
    </source>
</evidence>
<dbReference type="InterPro" id="IPR012910">
    <property type="entry name" value="Plug_dom"/>
</dbReference>
<dbReference type="PANTHER" id="PTHR40980:SF3">
    <property type="entry name" value="TONB-DEPENDENT RECEPTOR-LIKE BETA-BARREL DOMAIN-CONTAINING PROTEIN"/>
    <property type="match status" value="1"/>
</dbReference>
<organism evidence="13 14">
    <name type="scientific">Cellvibrio polysaccharolyticus</name>
    <dbReference type="NCBI Taxonomy" id="2082724"/>
    <lineage>
        <taxon>Bacteria</taxon>
        <taxon>Pseudomonadati</taxon>
        <taxon>Pseudomonadota</taxon>
        <taxon>Gammaproteobacteria</taxon>
        <taxon>Cellvibrionales</taxon>
        <taxon>Cellvibrionaceae</taxon>
        <taxon>Cellvibrio</taxon>
    </lineage>
</organism>
<keyword evidence="10" id="KW-0732">Signal</keyword>
<keyword evidence="6 8" id="KW-0472">Membrane</keyword>
<name>A0A928V255_9GAMM</name>
<proteinExistence type="inferred from homology"/>
<dbReference type="GO" id="GO:0009279">
    <property type="term" value="C:cell outer membrane"/>
    <property type="evidence" value="ECO:0007669"/>
    <property type="project" value="UniProtKB-SubCell"/>
</dbReference>
<evidence type="ECO:0000256" key="3">
    <source>
        <dbReference type="ARBA" id="ARBA00022452"/>
    </source>
</evidence>
<evidence type="ECO:0000313" key="13">
    <source>
        <dbReference type="EMBL" id="MBE8716902.1"/>
    </source>
</evidence>
<dbReference type="PROSITE" id="PS52016">
    <property type="entry name" value="TONB_DEPENDENT_REC_3"/>
    <property type="match status" value="1"/>
</dbReference>
<evidence type="ECO:0000256" key="6">
    <source>
        <dbReference type="ARBA" id="ARBA00023136"/>
    </source>
</evidence>
<dbReference type="Pfam" id="PF00593">
    <property type="entry name" value="TonB_dep_Rec_b-barrel"/>
    <property type="match status" value="1"/>
</dbReference>
<feature type="chain" id="PRO_5037255831" evidence="10">
    <location>
        <begin position="39"/>
        <end position="967"/>
    </location>
</feature>
<dbReference type="CDD" id="cd01347">
    <property type="entry name" value="ligand_gated_channel"/>
    <property type="match status" value="1"/>
</dbReference>
<dbReference type="RefSeq" id="WP_193908335.1">
    <property type="nucleotide sequence ID" value="NZ_PRDL01000001.1"/>
</dbReference>
<dbReference type="NCBIfam" id="TIGR01782">
    <property type="entry name" value="TonB-Xanth-Caul"/>
    <property type="match status" value="1"/>
</dbReference>
<dbReference type="InterPro" id="IPR036942">
    <property type="entry name" value="Beta-barrel_TonB_sf"/>
</dbReference>
<dbReference type="AlphaFoldDB" id="A0A928V255"/>
<evidence type="ECO:0000259" key="12">
    <source>
        <dbReference type="Pfam" id="PF07715"/>
    </source>
</evidence>
<evidence type="ECO:0000256" key="5">
    <source>
        <dbReference type="ARBA" id="ARBA00023077"/>
    </source>
</evidence>
<dbReference type="Proteomes" id="UP000652567">
    <property type="component" value="Unassembled WGS sequence"/>
</dbReference>
<evidence type="ECO:0000256" key="1">
    <source>
        <dbReference type="ARBA" id="ARBA00004571"/>
    </source>
</evidence>